<dbReference type="InterPro" id="IPR018181">
    <property type="entry name" value="Heat_shock_70_CS"/>
</dbReference>
<keyword evidence="4 7" id="KW-0067">ATP-binding</keyword>
<dbReference type="SUPFAM" id="SSF53067">
    <property type="entry name" value="Actin-like ATPase domain"/>
    <property type="match status" value="2"/>
</dbReference>
<reference evidence="8 9" key="2">
    <citation type="submission" date="2019-05" db="EMBL/GenBank/DDBJ databases">
        <title>Glycomyces buryatensis sp. nov.</title>
        <authorList>
            <person name="Nikitina E."/>
        </authorList>
    </citation>
    <scope>NUCLEOTIDE SEQUENCE [LARGE SCALE GENOMIC DNA]</scope>
    <source>
        <strain evidence="8 9">18</strain>
    </source>
</reference>
<gene>
    <name evidence="8" type="ORF">FAB82_16630</name>
</gene>
<dbReference type="PANTHER" id="PTHR19375">
    <property type="entry name" value="HEAT SHOCK PROTEIN 70KDA"/>
    <property type="match status" value="1"/>
</dbReference>
<dbReference type="FunFam" id="3.90.640.10:FF:000003">
    <property type="entry name" value="Molecular chaperone DnaK"/>
    <property type="match status" value="1"/>
</dbReference>
<evidence type="ECO:0000256" key="3">
    <source>
        <dbReference type="ARBA" id="ARBA00022741"/>
    </source>
</evidence>
<dbReference type="RefSeq" id="WP_136535663.1">
    <property type="nucleotide sequence ID" value="NZ_STGY01000061.1"/>
</dbReference>
<dbReference type="OrthoDB" id="3891149at2"/>
<accession>A0A4S8QGP7</accession>
<evidence type="ECO:0000256" key="7">
    <source>
        <dbReference type="RuleBase" id="RU003322"/>
    </source>
</evidence>
<organism evidence="8 9">
    <name type="scientific">Glycomyces buryatensis</name>
    <dbReference type="NCBI Taxonomy" id="2570927"/>
    <lineage>
        <taxon>Bacteria</taxon>
        <taxon>Bacillati</taxon>
        <taxon>Actinomycetota</taxon>
        <taxon>Actinomycetes</taxon>
        <taxon>Glycomycetales</taxon>
        <taxon>Glycomycetaceae</taxon>
        <taxon>Glycomyces</taxon>
    </lineage>
</organism>
<proteinExistence type="inferred from homology"/>
<comment type="similarity">
    <text evidence="1 7">Belongs to the heat shock protein 70 family.</text>
</comment>
<keyword evidence="6" id="KW-0143">Chaperone</keyword>
<evidence type="ECO:0000256" key="1">
    <source>
        <dbReference type="ARBA" id="ARBA00007381"/>
    </source>
</evidence>
<reference evidence="9" key="1">
    <citation type="submission" date="2019-04" db="EMBL/GenBank/DDBJ databases">
        <title>Nocardioides xinjiangensis sp. nov.</title>
        <authorList>
            <person name="Liu S."/>
        </authorList>
    </citation>
    <scope>NUCLEOTIDE SEQUENCE [LARGE SCALE GENOMIC DNA]</scope>
    <source>
        <strain evidence="9">18</strain>
    </source>
</reference>
<dbReference type="PROSITE" id="PS00297">
    <property type="entry name" value="HSP70_1"/>
    <property type="match status" value="1"/>
</dbReference>
<evidence type="ECO:0000256" key="6">
    <source>
        <dbReference type="ARBA" id="ARBA00023186"/>
    </source>
</evidence>
<dbReference type="PROSITE" id="PS00329">
    <property type="entry name" value="HSP70_2"/>
    <property type="match status" value="1"/>
</dbReference>
<dbReference type="InterPro" id="IPR029047">
    <property type="entry name" value="HSP70_peptide-bd_sf"/>
</dbReference>
<dbReference type="InterPro" id="IPR043129">
    <property type="entry name" value="ATPase_NBD"/>
</dbReference>
<dbReference type="Gene3D" id="3.90.640.10">
    <property type="entry name" value="Actin, Chain A, domain 4"/>
    <property type="match status" value="1"/>
</dbReference>
<dbReference type="GO" id="GO:0140662">
    <property type="term" value="F:ATP-dependent protein folding chaperone"/>
    <property type="evidence" value="ECO:0007669"/>
    <property type="project" value="InterPro"/>
</dbReference>
<evidence type="ECO:0000256" key="5">
    <source>
        <dbReference type="ARBA" id="ARBA00023016"/>
    </source>
</evidence>
<dbReference type="GO" id="GO:0005524">
    <property type="term" value="F:ATP binding"/>
    <property type="evidence" value="ECO:0007669"/>
    <property type="project" value="UniProtKB-KW"/>
</dbReference>
<dbReference type="Pfam" id="PF00012">
    <property type="entry name" value="HSP70"/>
    <property type="match status" value="1"/>
</dbReference>
<dbReference type="AlphaFoldDB" id="A0A4S8QGP7"/>
<dbReference type="InterPro" id="IPR013126">
    <property type="entry name" value="Hsp_70_fam"/>
</dbReference>
<keyword evidence="3 7" id="KW-0547">Nucleotide-binding</keyword>
<evidence type="ECO:0000256" key="2">
    <source>
        <dbReference type="ARBA" id="ARBA00022553"/>
    </source>
</evidence>
<name>A0A4S8QGP7_9ACTN</name>
<evidence type="ECO:0000313" key="9">
    <source>
        <dbReference type="Proteomes" id="UP000308760"/>
    </source>
</evidence>
<dbReference type="Gene3D" id="2.60.34.10">
    <property type="entry name" value="Substrate Binding Domain Of DNAk, Chain A, domain 1"/>
    <property type="match status" value="1"/>
</dbReference>
<dbReference type="Proteomes" id="UP000308760">
    <property type="component" value="Unassembled WGS sequence"/>
</dbReference>
<dbReference type="SUPFAM" id="SSF100920">
    <property type="entry name" value="Heat shock protein 70kD (HSP70), peptide-binding domain"/>
    <property type="match status" value="1"/>
</dbReference>
<dbReference type="Gene3D" id="3.30.420.40">
    <property type="match status" value="2"/>
</dbReference>
<keyword evidence="2" id="KW-0597">Phosphoprotein</keyword>
<dbReference type="EMBL" id="STGY01000061">
    <property type="protein sequence ID" value="THV39834.1"/>
    <property type="molecule type" value="Genomic_DNA"/>
</dbReference>
<comment type="caution">
    <text evidence="8">The sequence shown here is derived from an EMBL/GenBank/DDBJ whole genome shotgun (WGS) entry which is preliminary data.</text>
</comment>
<dbReference type="PRINTS" id="PR00301">
    <property type="entry name" value="HEATSHOCK70"/>
</dbReference>
<protein>
    <submittedName>
        <fullName evidence="8">Hsp70 family protein</fullName>
    </submittedName>
</protein>
<keyword evidence="9" id="KW-1185">Reference proteome</keyword>
<sequence>MTAIGIDLGTTNSVVARRDGAREGAAVVKVHGKSGTPSVVGLRRRDGKDEFLVGANALNFAKRDPQHTIQSVKRLMGRDFADPAVEQARGRRAYQITTGPGGDPRAHVVMGDTTYSPVEVSTMILRHLRDGAQEKLGEDVTAAVITVPAYFQEAQRTATREAGEAAGMVVKRIIDEPTAAAIAFGLEWDKGERRRVLVYDLGGGTFDISILNTTQDAEGQNHFQVLDFVGDNWLGGDDFDLLIVDKIIDWVKRESGTDPAGDTKFLFLAKEAAEEAKRELTESDSADIIIPAAFRTAGGVGDVEMTLSKDEFDAMIEPLVDKTLGLVRQALERQSLSTGDVSDVLLVGGSTLVPKVAASVERMFGPGKVRKHIDPMECVAIGAGILADTLRGVECAACQAVNDESDLVCSQCGESLTNARSAGDTHVYDVTGMALGVAAVKGSNADAFVPIIPRGTPYPLAESMHEAFSTTDGRKILVPVYEGDSPVASENHEQGVIDWELPEEVDANTRVDVAFLFDRNRELHVKISVPGTPFEKDLTLKVDAARTKAPAKTEVDEDDIAYREDLIVTVEAARHFVRVYEQYLDPSQAMKIESDLNRAEQTLMLSDPEECRRMTDVLNRDIFGAGLATQLYLAERAASQASPEDAQRINHSVASLQKAHLEGRTGTVQQQSQALNAMLAKVRQESASLREVEDAENFDGMLRRLEES</sequence>
<keyword evidence="5" id="KW-0346">Stress response</keyword>
<evidence type="ECO:0000256" key="4">
    <source>
        <dbReference type="ARBA" id="ARBA00022840"/>
    </source>
</evidence>
<evidence type="ECO:0000313" key="8">
    <source>
        <dbReference type="EMBL" id="THV39834.1"/>
    </source>
</evidence>